<proteinExistence type="inferred from homology"/>
<evidence type="ECO:0000313" key="14">
    <source>
        <dbReference type="EMBL" id="ESX01217.1"/>
    </source>
</evidence>
<dbReference type="GO" id="GO:0008017">
    <property type="term" value="F:microtubule binding"/>
    <property type="evidence" value="ECO:0007669"/>
    <property type="project" value="InterPro"/>
</dbReference>
<dbReference type="GeneID" id="25770087"/>
<feature type="region of interest" description="Disordered" evidence="12">
    <location>
        <begin position="551"/>
        <end position="587"/>
    </location>
</feature>
<gene>
    <name evidence="14" type="ORF">HPODL_00616</name>
</gene>
<evidence type="ECO:0000256" key="8">
    <source>
        <dbReference type="ARBA" id="ARBA00023212"/>
    </source>
</evidence>
<evidence type="ECO:0000256" key="3">
    <source>
        <dbReference type="ARBA" id="ARBA00022701"/>
    </source>
</evidence>
<evidence type="ECO:0000256" key="6">
    <source>
        <dbReference type="ARBA" id="ARBA00023054"/>
    </source>
</evidence>
<dbReference type="GO" id="GO:0000301">
    <property type="term" value="P:retrograde transport, vesicle recycling within Golgi"/>
    <property type="evidence" value="ECO:0007669"/>
    <property type="project" value="EnsemblFungi"/>
</dbReference>
<dbReference type="GO" id="GO:0005881">
    <property type="term" value="C:cytoplasmic microtubule"/>
    <property type="evidence" value="ECO:0007669"/>
    <property type="project" value="EnsemblFungi"/>
</dbReference>
<dbReference type="SUPFAM" id="SSF52540">
    <property type="entry name" value="P-loop containing nucleoside triphosphate hydrolases"/>
    <property type="match status" value="1"/>
</dbReference>
<dbReference type="EMBL" id="AEOI02000005">
    <property type="protein sequence ID" value="ESX01217.1"/>
    <property type="molecule type" value="Genomic_DNA"/>
</dbReference>
<evidence type="ECO:0000256" key="9">
    <source>
        <dbReference type="ARBA" id="ARBA00034704"/>
    </source>
</evidence>
<dbReference type="GO" id="GO:0051231">
    <property type="term" value="P:spindle elongation"/>
    <property type="evidence" value="ECO:0007669"/>
    <property type="project" value="TreeGrafter"/>
</dbReference>
<accession>W1QGL6</accession>
<dbReference type="STRING" id="871575.W1QGL6"/>
<dbReference type="GO" id="GO:0007052">
    <property type="term" value="P:mitotic spindle organization"/>
    <property type="evidence" value="ECO:0007669"/>
    <property type="project" value="TreeGrafter"/>
</dbReference>
<dbReference type="InterPro" id="IPR027417">
    <property type="entry name" value="P-loop_NTPase"/>
</dbReference>
<keyword evidence="15" id="KW-1185">Reference proteome</keyword>
<keyword evidence="4 10" id="KW-0547">Nucleotide-binding</keyword>
<feature type="binding site" evidence="10">
    <location>
        <begin position="121"/>
        <end position="128"/>
    </location>
    <ligand>
        <name>ATP</name>
        <dbReference type="ChEBI" id="CHEBI:30616"/>
    </ligand>
</feature>
<dbReference type="Gene3D" id="3.40.850.10">
    <property type="entry name" value="Kinesin motor domain"/>
    <property type="match status" value="1"/>
</dbReference>
<dbReference type="CDD" id="cd01369">
    <property type="entry name" value="KISc_KHC_KIF5"/>
    <property type="match status" value="1"/>
</dbReference>
<dbReference type="Pfam" id="PF00225">
    <property type="entry name" value="Kinesin"/>
    <property type="match status" value="1"/>
</dbReference>
<dbReference type="HOGENOM" id="CLU_001485_2_1_1"/>
<dbReference type="AlphaFoldDB" id="W1QGL6"/>
<dbReference type="PANTHER" id="PTHR47969:SF15">
    <property type="entry name" value="CHROMOSOME-ASSOCIATED KINESIN KIF4A-RELATED"/>
    <property type="match status" value="1"/>
</dbReference>
<evidence type="ECO:0000256" key="10">
    <source>
        <dbReference type="PROSITE-ProRule" id="PRU00283"/>
    </source>
</evidence>
<comment type="similarity">
    <text evidence="9">Belongs to the TRAFAC class myosin-kinesin ATPase superfamily. Kinesin family. KIN-5/BimC subfamily.</text>
</comment>
<evidence type="ECO:0000256" key="2">
    <source>
        <dbReference type="ARBA" id="ARBA00022490"/>
    </source>
</evidence>
<feature type="region of interest" description="Disordered" evidence="12">
    <location>
        <begin position="1"/>
        <end position="21"/>
    </location>
</feature>
<keyword evidence="3" id="KW-0493">Microtubule</keyword>
<keyword evidence="5 10" id="KW-0067">ATP-binding</keyword>
<dbReference type="InterPro" id="IPR036961">
    <property type="entry name" value="Kinesin_motor_dom_sf"/>
</dbReference>
<name>W1QGL6_OGAPD</name>
<feature type="coiled-coil region" evidence="11">
    <location>
        <begin position="478"/>
        <end position="540"/>
    </location>
</feature>
<dbReference type="GO" id="GO:0007018">
    <property type="term" value="P:microtubule-based movement"/>
    <property type="evidence" value="ECO:0007669"/>
    <property type="project" value="InterPro"/>
</dbReference>
<evidence type="ECO:0000256" key="4">
    <source>
        <dbReference type="ARBA" id="ARBA00022741"/>
    </source>
</evidence>
<dbReference type="GO" id="GO:0005524">
    <property type="term" value="F:ATP binding"/>
    <property type="evidence" value="ECO:0007669"/>
    <property type="project" value="UniProtKB-UniRule"/>
</dbReference>
<keyword evidence="2" id="KW-0963">Cytoplasm</keyword>
<protein>
    <submittedName>
        <fullName evidence="14">Kinesin heavy chain</fullName>
    </submittedName>
</protein>
<dbReference type="RefSeq" id="XP_013936051.1">
    <property type="nucleotide sequence ID" value="XM_014080576.1"/>
</dbReference>
<evidence type="ECO:0000256" key="7">
    <source>
        <dbReference type="ARBA" id="ARBA00023175"/>
    </source>
</evidence>
<dbReference type="FunFam" id="3.40.850.10:FF:000019">
    <property type="entry name" value="Kinesin-like protein KIN-5D"/>
    <property type="match status" value="1"/>
</dbReference>
<dbReference type="GO" id="GO:0007163">
    <property type="term" value="P:establishment or maintenance of cell polarity"/>
    <property type="evidence" value="ECO:0007669"/>
    <property type="project" value="EnsemblFungi"/>
</dbReference>
<dbReference type="KEGG" id="opa:HPODL_00616"/>
<comment type="caution">
    <text evidence="14">The sequence shown here is derived from an EMBL/GenBank/DDBJ whole genome shotgun (WGS) entry which is preliminary data.</text>
</comment>
<dbReference type="GO" id="GO:0005875">
    <property type="term" value="C:microtubule associated complex"/>
    <property type="evidence" value="ECO:0007669"/>
    <property type="project" value="TreeGrafter"/>
</dbReference>
<dbReference type="GO" id="GO:0003777">
    <property type="term" value="F:microtubule motor activity"/>
    <property type="evidence" value="ECO:0007669"/>
    <property type="project" value="InterPro"/>
</dbReference>
<evidence type="ECO:0000256" key="5">
    <source>
        <dbReference type="ARBA" id="ARBA00022840"/>
    </source>
</evidence>
<dbReference type="Proteomes" id="UP000008673">
    <property type="component" value="Unassembled WGS sequence"/>
</dbReference>
<evidence type="ECO:0000256" key="11">
    <source>
        <dbReference type="SAM" id="Coils"/>
    </source>
</evidence>
<dbReference type="SMART" id="SM00129">
    <property type="entry name" value="KISc"/>
    <property type="match status" value="1"/>
</dbReference>
<dbReference type="InterPro" id="IPR001752">
    <property type="entry name" value="Kinesin_motor_dom"/>
</dbReference>
<organism evidence="14 15">
    <name type="scientific">Ogataea parapolymorpha (strain ATCC 26012 / BCRC 20466 / JCM 22074 / NRRL Y-7560 / DL-1)</name>
    <name type="common">Yeast</name>
    <name type="synonym">Hansenula polymorpha</name>
    <dbReference type="NCBI Taxonomy" id="871575"/>
    <lineage>
        <taxon>Eukaryota</taxon>
        <taxon>Fungi</taxon>
        <taxon>Dikarya</taxon>
        <taxon>Ascomycota</taxon>
        <taxon>Saccharomycotina</taxon>
        <taxon>Pichiomycetes</taxon>
        <taxon>Pichiales</taxon>
        <taxon>Pichiaceae</taxon>
        <taxon>Ogataea</taxon>
    </lineage>
</organism>
<comment type="subcellular location">
    <subcellularLocation>
        <location evidence="1">Cytoplasm</location>
        <location evidence="1">Cytoskeleton</location>
    </subcellularLocation>
</comment>
<dbReference type="OrthoDB" id="3176171at2759"/>
<dbReference type="PANTHER" id="PTHR47969">
    <property type="entry name" value="CHROMOSOME-ASSOCIATED KINESIN KIF4A-RELATED"/>
    <property type="match status" value="1"/>
</dbReference>
<dbReference type="PROSITE" id="PS50067">
    <property type="entry name" value="KINESIN_MOTOR_2"/>
    <property type="match status" value="1"/>
</dbReference>
<feature type="domain" description="Kinesin motor" evidence="13">
    <location>
        <begin position="39"/>
        <end position="363"/>
    </location>
</feature>
<feature type="compositionally biased region" description="Low complexity" evidence="12">
    <location>
        <begin position="570"/>
        <end position="581"/>
    </location>
</feature>
<dbReference type="PRINTS" id="PR00380">
    <property type="entry name" value="KINESINHEAVY"/>
</dbReference>
<keyword evidence="8" id="KW-0206">Cytoskeleton</keyword>
<evidence type="ECO:0000256" key="1">
    <source>
        <dbReference type="ARBA" id="ARBA00004245"/>
    </source>
</evidence>
<sequence>MSHKASNARSRSPTKSPSKLQYKLLAPDLGGTEYVNNTNIKVIVRFRPENEMEKASGATNIVEYHPDNQSVSVTVASNTTNFTFDRIFCEDTEQEEIFNYSVKQTTNDLALGYNGTVLCYGQTGSGKSYTMMGDLHDERNKGQTPRIFEQIFQGIEDSPKTLEYTVGVSYLEIYNENLRDLLNPKNNSKLAIHENKVDGVYVSNLETLYVSNLNDVYTILDQGNKNRSVGSTNMNEQSSRSHAIFQIRLSSKNLEDGIIKTGNLFLVDLAGSEKIDKTGASGQLLEEAKKINSSLSALGNVINSLTDGKSTHIPYRDSKLTRILQESLGGNSRTTLIINCSPSSLNDQETLSTLRFGSRAKYIKNSVHINSELSNHELKKRYFDQAKINEENVRKIQKLETRNQELEEENGQLKEELAKFKELMNMKTTSNEVTKLNDTIMMLKSSQLVMTRELEQKNAYIAELESKANESVESTSKLEALEKAIEHFSDHIEQIEGQNRQLKKDIQALQQMSNQKTNKIKELEQQLKAQEMLVEQDTQIFEQKLNHLKGRVSSHRSLKQRTLSGEKENSGSSISSRTRPSTKNRIGLNLRIVKPMRGGQQGT</sequence>
<dbReference type="OMA" id="HTMSGAH"/>
<feature type="coiled-coil region" evidence="11">
    <location>
        <begin position="389"/>
        <end position="426"/>
    </location>
</feature>
<dbReference type="Gene3D" id="1.10.287.1490">
    <property type="match status" value="1"/>
</dbReference>
<keyword evidence="6 11" id="KW-0175">Coiled coil</keyword>
<evidence type="ECO:0000313" key="15">
    <source>
        <dbReference type="Proteomes" id="UP000008673"/>
    </source>
</evidence>
<feature type="compositionally biased region" description="Polar residues" evidence="12">
    <location>
        <begin position="1"/>
        <end position="19"/>
    </location>
</feature>
<dbReference type="InterPro" id="IPR027640">
    <property type="entry name" value="Kinesin-like_fam"/>
</dbReference>
<reference evidence="14 15" key="1">
    <citation type="journal article" date="2013" name="BMC Genomics">
        <title>Genome sequence and analysis of methylotrophic yeast Hansenula polymorpha DL1.</title>
        <authorList>
            <person name="Ravin N.V."/>
            <person name="Eldarov M.A."/>
            <person name="Kadnikov V.V."/>
            <person name="Beletsky A.V."/>
            <person name="Schneider J."/>
            <person name="Mardanova E.S."/>
            <person name="Smekalova E.M."/>
            <person name="Zvereva M.I."/>
            <person name="Dontsova O.A."/>
            <person name="Mardanov A.V."/>
            <person name="Skryabin K.G."/>
        </authorList>
    </citation>
    <scope>NUCLEOTIDE SEQUENCE [LARGE SCALE GENOMIC DNA]</scope>
    <source>
        <strain evidence="15">ATCC 26012 / BCRC 20466 / JCM 22074 / NRRL Y-7560 / DL-1</strain>
    </source>
</reference>
<keyword evidence="7 10" id="KW-0505">Motor protein</keyword>
<evidence type="ECO:0000256" key="12">
    <source>
        <dbReference type="SAM" id="MobiDB-lite"/>
    </source>
</evidence>
<evidence type="ECO:0000259" key="13">
    <source>
        <dbReference type="PROSITE" id="PS50067"/>
    </source>
</evidence>
<dbReference type="eggNOG" id="KOG0240">
    <property type="taxonomic scope" value="Eukaryota"/>
</dbReference>